<keyword evidence="2" id="KW-1185">Reference proteome</keyword>
<comment type="caution">
    <text evidence="1">The sequence shown here is derived from an EMBL/GenBank/DDBJ whole genome shotgun (WGS) entry which is preliminary data.</text>
</comment>
<protein>
    <submittedName>
        <fullName evidence="1">Uncharacterized protein</fullName>
    </submittedName>
</protein>
<evidence type="ECO:0000313" key="2">
    <source>
        <dbReference type="Proteomes" id="UP001207468"/>
    </source>
</evidence>
<dbReference type="EMBL" id="JAGFNK010001203">
    <property type="protein sequence ID" value="KAI9433775.1"/>
    <property type="molecule type" value="Genomic_DNA"/>
</dbReference>
<sequence>MENLLSFFEEASEPFWIIDQNYALIYGNKSFFIAAEETYGRKIHKFDNIFNLSDIGSEAYVFWKNCYDKAFLYETFSADRVSSRRKTKTIVHYDFRVIHSFVKFLCIRGIIEEQTEEIVTSAAVIAQSNELLVIVDEDGEVIHIPPSLKHVLGYFTEWPAHTSIMDFLHPEEKELLCSFVKSDDTVKSTWCRVRDVNGKYFWCNVQVAVVITEHQVKHFNILVNEIRQQKATVDYLVPDVNLLKVIAQAQWVYISTGSVKQAFEVCLHYFKTEGISPFSFVASLNWKGTQPFLQVVASEGTWPQAEEYSIDNLLTYLSSYCLEIQQAINTNESQPVNNGYYILFDQTDFMLYLLIQNSELVGVLATTHFSYTGRNTAAPQVIPLVAYFRPLFVSILQSNKFSINAQDALNKLVQNKDELQSLVASLDDMILEVNTEYMVVNLWSKDETLLPSPHDLIKGKKIKDIWQGELGIELEEIIASVLESGVTRSLEFRFPVNDELVWLEAKVNLVRIYSGEKRVTILVHDITPKKHAEAAIAEALNKEKELNEMKSRMITSISHEFRTPLATIISCTELVEMYVKKHYSDVNDRTQEMFDTVYDEVERLSEMMKSFLVMGRLEENQTPFRPKLVDVEKTIKRIIRTNFHLQYGDEKIKITVINNSRPAEIDPILFWHIISNIISNAVKYSPQEQPVEVQVRFEEDYFTISVTDRGIGIPENELPNIFQSFYRASNSDEHSGYGLGLAIVERFVNMHQATITVRSTLGKGCTFILAFNYTVN</sequence>
<name>A0ACC0TSB6_9AGAM</name>
<reference evidence="1" key="1">
    <citation type="submission" date="2021-03" db="EMBL/GenBank/DDBJ databases">
        <title>Evolutionary priming and transition to the ectomycorrhizal habit in an iconic lineage of mushroom-forming fungi: is preadaptation a requirement?</title>
        <authorList>
            <consortium name="DOE Joint Genome Institute"/>
            <person name="Looney B.P."/>
            <person name="Miyauchi S."/>
            <person name="Morin E."/>
            <person name="Drula E."/>
            <person name="Courty P.E."/>
            <person name="Chicoki N."/>
            <person name="Fauchery L."/>
            <person name="Kohler A."/>
            <person name="Kuo A."/>
            <person name="LaButti K."/>
            <person name="Pangilinan J."/>
            <person name="Lipzen A."/>
            <person name="Riley R."/>
            <person name="Andreopoulos W."/>
            <person name="He G."/>
            <person name="Johnson J."/>
            <person name="Barry K.W."/>
            <person name="Grigoriev I.V."/>
            <person name="Nagy L."/>
            <person name="Hibbett D."/>
            <person name="Henrissat B."/>
            <person name="Matheny P.B."/>
            <person name="Labbe J."/>
            <person name="Martin A.F."/>
        </authorList>
    </citation>
    <scope>NUCLEOTIDE SEQUENCE</scope>
    <source>
        <strain evidence="1">BPL698</strain>
    </source>
</reference>
<proteinExistence type="predicted"/>
<gene>
    <name evidence="1" type="ORF">F5148DRAFT_1307831</name>
</gene>
<accession>A0ACC0TSB6</accession>
<dbReference type="Proteomes" id="UP001207468">
    <property type="component" value="Unassembled WGS sequence"/>
</dbReference>
<organism evidence="1 2">
    <name type="scientific">Russula earlei</name>
    <dbReference type="NCBI Taxonomy" id="71964"/>
    <lineage>
        <taxon>Eukaryota</taxon>
        <taxon>Fungi</taxon>
        <taxon>Dikarya</taxon>
        <taxon>Basidiomycota</taxon>
        <taxon>Agaricomycotina</taxon>
        <taxon>Agaricomycetes</taxon>
        <taxon>Russulales</taxon>
        <taxon>Russulaceae</taxon>
        <taxon>Russula</taxon>
    </lineage>
</organism>
<evidence type="ECO:0000313" key="1">
    <source>
        <dbReference type="EMBL" id="KAI9433775.1"/>
    </source>
</evidence>